<reference evidence="1 2" key="2">
    <citation type="journal article" date="2012" name="Int. J. Syst. Evol. Microbiol.">
        <title>Magnetococcus marinus gen. nov., sp. nov., a marine, magnetotactic bacterium that represents a novel lineage (Magnetococcaceae fam. nov.; Magnetococcales ord. nov.) at the base of the Alphaproteobacteria.</title>
        <authorList>
            <person name="Bazylinski D.A."/>
            <person name="Williams T.J."/>
            <person name="Lefevre C.T."/>
            <person name="Berg R.J."/>
            <person name="Zhang C.L."/>
            <person name="Bowser S.S."/>
            <person name="Dean A.J."/>
            <person name="Beveridge T.J."/>
        </authorList>
    </citation>
    <scope>NUCLEOTIDE SEQUENCE [LARGE SCALE GENOMIC DNA]</scope>
    <source>
        <strain evidence="2">ATCC BAA-1437 / JCM 17883 / MC-1</strain>
    </source>
</reference>
<sequence>MLSTLTELIHIITGLFKSQVALQIEILALRHQLNVLQRKHPKRVKLKPWDRIFWIWLSRIWPGWKDALVIIKPDTVIKWHKKGFKLYWRYLSKRRQPGRPKVPAMIRKLIRQMSRENPLWGAPRMHGELLKWGMMSGKHRSQSTWLNPTILRHRAGEPFLITTRIRSLPWTFSPYRPSFSRCCTS</sequence>
<dbReference type="HOGENOM" id="CLU_1684480_0_0_5"/>
<evidence type="ECO:0000313" key="1">
    <source>
        <dbReference type="EMBL" id="ABK45279.1"/>
    </source>
</evidence>
<proteinExistence type="predicted"/>
<reference evidence="2" key="1">
    <citation type="journal article" date="2009" name="Appl. Environ. Microbiol.">
        <title>Complete genome sequence of the chemolithoautotrophic marine magnetotactic coccus strain MC-1.</title>
        <authorList>
            <person name="Schubbe S."/>
            <person name="Williams T.J."/>
            <person name="Xie G."/>
            <person name="Kiss H.E."/>
            <person name="Brettin T.S."/>
            <person name="Martinez D."/>
            <person name="Ross C.A."/>
            <person name="Schuler D."/>
            <person name="Cox B.L."/>
            <person name="Nealson K.H."/>
            <person name="Bazylinski D.A."/>
        </authorList>
    </citation>
    <scope>NUCLEOTIDE SEQUENCE [LARGE SCALE GENOMIC DNA]</scope>
    <source>
        <strain evidence="2">ATCC BAA-1437 / JCM 17883 / MC-1</strain>
    </source>
</reference>
<keyword evidence="2" id="KW-1185">Reference proteome</keyword>
<dbReference type="STRING" id="156889.Mmc1_2786"/>
<dbReference type="KEGG" id="mgm:Mmc1_2786"/>
<dbReference type="Proteomes" id="UP000002586">
    <property type="component" value="Chromosome"/>
</dbReference>
<dbReference type="EMBL" id="CP000471">
    <property type="protein sequence ID" value="ABK45279.1"/>
    <property type="molecule type" value="Genomic_DNA"/>
</dbReference>
<gene>
    <name evidence="1" type="ordered locus">Mmc1_2786</name>
</gene>
<protein>
    <submittedName>
        <fullName evidence="1">Uncharacterized protein</fullName>
    </submittedName>
</protein>
<organism evidence="1 2">
    <name type="scientific">Magnetococcus marinus (strain ATCC BAA-1437 / JCM 17883 / MC-1)</name>
    <dbReference type="NCBI Taxonomy" id="156889"/>
    <lineage>
        <taxon>Bacteria</taxon>
        <taxon>Pseudomonadati</taxon>
        <taxon>Pseudomonadota</taxon>
        <taxon>Magnetococcia</taxon>
        <taxon>Magnetococcales</taxon>
        <taxon>Magnetococcaceae</taxon>
        <taxon>Magnetococcus</taxon>
    </lineage>
</organism>
<evidence type="ECO:0000313" key="2">
    <source>
        <dbReference type="Proteomes" id="UP000002586"/>
    </source>
</evidence>
<accession>A0LBD6</accession>
<dbReference type="eggNOG" id="COG2801">
    <property type="taxonomic scope" value="Bacteria"/>
</dbReference>
<dbReference type="AlphaFoldDB" id="A0LBD6"/>
<name>A0LBD6_MAGMM</name>